<reference evidence="2" key="1">
    <citation type="submission" date="2017-09" db="EMBL/GenBank/DDBJ databases">
        <title>Depth-based differentiation of microbial function through sediment-hosted aquifers and enrichment of novel symbionts in the deep terrestrial subsurface.</title>
        <authorList>
            <person name="Probst A.J."/>
            <person name="Ladd B."/>
            <person name="Jarett J.K."/>
            <person name="Geller-Mcgrath D.E."/>
            <person name="Sieber C.M.K."/>
            <person name="Emerson J.B."/>
            <person name="Anantharaman K."/>
            <person name="Thomas B.C."/>
            <person name="Malmstrom R."/>
            <person name="Stieglmeier M."/>
            <person name="Klingl A."/>
            <person name="Woyke T."/>
            <person name="Ryan C.M."/>
            <person name="Banfield J.F."/>
        </authorList>
    </citation>
    <scope>NUCLEOTIDE SEQUENCE [LARGE SCALE GENOMIC DNA]</scope>
</reference>
<name>A0A2M7TIF9_UNCKA</name>
<dbReference type="AlphaFoldDB" id="A0A2M7TIF9"/>
<dbReference type="EMBL" id="PFNL01000110">
    <property type="protein sequence ID" value="PIZ46159.1"/>
    <property type="molecule type" value="Genomic_DNA"/>
</dbReference>
<gene>
    <name evidence="1" type="ORF">COY32_03715</name>
</gene>
<sequence>MAFIRRVKTKSGATAVHIAYKSHGRITRIDHIGSAHTSDDLVALVSLARKRLQGQQCSLFESPPSRLQIGLAQTASTLLFYIFCYIVY</sequence>
<evidence type="ECO:0000313" key="2">
    <source>
        <dbReference type="Proteomes" id="UP000228920"/>
    </source>
</evidence>
<dbReference type="Proteomes" id="UP000228920">
    <property type="component" value="Unassembled WGS sequence"/>
</dbReference>
<organism evidence="1 2">
    <name type="scientific">candidate division WWE3 bacterium CG_4_10_14_0_2_um_filter_41_14</name>
    <dbReference type="NCBI Taxonomy" id="1975072"/>
    <lineage>
        <taxon>Bacteria</taxon>
        <taxon>Katanobacteria</taxon>
    </lineage>
</organism>
<comment type="caution">
    <text evidence="1">The sequence shown here is derived from an EMBL/GenBank/DDBJ whole genome shotgun (WGS) entry which is preliminary data.</text>
</comment>
<accession>A0A2M7TIF9</accession>
<evidence type="ECO:0000313" key="1">
    <source>
        <dbReference type="EMBL" id="PIZ46159.1"/>
    </source>
</evidence>
<protein>
    <submittedName>
        <fullName evidence="1">Uncharacterized protein</fullName>
    </submittedName>
</protein>
<proteinExistence type="predicted"/>